<dbReference type="AlphaFoldDB" id="X1EWM5"/>
<sequence>MCALRHFYETDYENRKTIGRTLKVSYETAKNMFYLL</sequence>
<accession>X1EWM5</accession>
<feature type="non-terminal residue" evidence="1">
    <location>
        <position position="36"/>
    </location>
</feature>
<evidence type="ECO:0000313" key="1">
    <source>
        <dbReference type="EMBL" id="GAH13008.1"/>
    </source>
</evidence>
<proteinExistence type="predicted"/>
<protein>
    <submittedName>
        <fullName evidence="1">Uncharacterized protein</fullName>
    </submittedName>
</protein>
<gene>
    <name evidence="1" type="ORF">S01H4_60015</name>
</gene>
<comment type="caution">
    <text evidence="1">The sequence shown here is derived from an EMBL/GenBank/DDBJ whole genome shotgun (WGS) entry which is preliminary data.</text>
</comment>
<dbReference type="EMBL" id="BART01035293">
    <property type="protein sequence ID" value="GAH13008.1"/>
    <property type="molecule type" value="Genomic_DNA"/>
</dbReference>
<organism evidence="1">
    <name type="scientific">marine sediment metagenome</name>
    <dbReference type="NCBI Taxonomy" id="412755"/>
    <lineage>
        <taxon>unclassified sequences</taxon>
        <taxon>metagenomes</taxon>
        <taxon>ecological metagenomes</taxon>
    </lineage>
</organism>
<name>X1EWM5_9ZZZZ</name>
<reference evidence="1" key="1">
    <citation type="journal article" date="2014" name="Front. Microbiol.">
        <title>High frequency of phylogenetically diverse reductive dehalogenase-homologous genes in deep subseafloor sedimentary metagenomes.</title>
        <authorList>
            <person name="Kawai M."/>
            <person name="Futagami T."/>
            <person name="Toyoda A."/>
            <person name="Takaki Y."/>
            <person name="Nishi S."/>
            <person name="Hori S."/>
            <person name="Arai W."/>
            <person name="Tsubouchi T."/>
            <person name="Morono Y."/>
            <person name="Uchiyama I."/>
            <person name="Ito T."/>
            <person name="Fujiyama A."/>
            <person name="Inagaki F."/>
            <person name="Takami H."/>
        </authorList>
    </citation>
    <scope>NUCLEOTIDE SEQUENCE</scope>
    <source>
        <strain evidence="1">Expedition CK06-06</strain>
    </source>
</reference>